<dbReference type="PANTHER" id="PTHR21581:SF6">
    <property type="entry name" value="TRAFFICKING PROTEIN PARTICLE COMPLEX SUBUNIT 12"/>
    <property type="match status" value="1"/>
</dbReference>
<dbReference type="InterPro" id="IPR018044">
    <property type="entry name" value="Peptidase_S11"/>
</dbReference>
<dbReference type="RefSeq" id="WP_236333417.1">
    <property type="nucleotide sequence ID" value="NZ_JAKIJS010000001.1"/>
</dbReference>
<evidence type="ECO:0000256" key="3">
    <source>
        <dbReference type="ARBA" id="ARBA00007164"/>
    </source>
</evidence>
<sequence>MKRFFTSILVVVMAFTVVSPAAFANEDHVTANSLANKASSAILIERDTGTVLFDKNADEKLPPASMTKIMTMILVMEALHKGKINMKDKVRTSEYAASMGGSQIFLEAGEEMSVEEMLKGIALASGNDASVALGEFIAGTNDAFVKLMNDKAKELGLKNTNFENATGLPGKEHYSTARDMALMAKELLKYEQITKYTGKYEDYLRQNTDKKFWLVNTNKLVKFYPGVDGLKTGYTHEAKYCLTATAKKNDMRVIAVVMGAPTTKERNAQVTQMLDYAFANYETQKLYERHQMIDDVEVQKGISKTVQMATSEPISVLMKKGEKKLKLKTEIKIKKNVKMPIEKGDRLGTIIVKNNGKKVTESPLVASENVQSANWWALFKRTVGKFSQTP</sequence>
<dbReference type="InterPro" id="IPR012338">
    <property type="entry name" value="Beta-lactam/transpept-like"/>
</dbReference>
<name>A0ABS9GY08_9BACL</name>
<evidence type="ECO:0000256" key="1">
    <source>
        <dbReference type="ARBA" id="ARBA00003217"/>
    </source>
</evidence>
<dbReference type="Pfam" id="PF00768">
    <property type="entry name" value="Peptidase_S11"/>
    <property type="match status" value="1"/>
</dbReference>
<feature type="signal peptide" evidence="14">
    <location>
        <begin position="1"/>
        <end position="24"/>
    </location>
</feature>
<gene>
    <name evidence="16" type="ORF">L2716_07910</name>
</gene>
<dbReference type="InterPro" id="IPR015956">
    <property type="entry name" value="Peniciliin-bd_prot_C_sf"/>
</dbReference>
<dbReference type="SUPFAM" id="SSF69189">
    <property type="entry name" value="Penicillin-binding protein associated domain"/>
    <property type="match status" value="1"/>
</dbReference>
<evidence type="ECO:0000313" key="16">
    <source>
        <dbReference type="EMBL" id="MCF6137652.1"/>
    </source>
</evidence>
<comment type="function">
    <text evidence="1">Removes C-terminal D-alanyl residues from sugar-peptide cell wall precursors.</text>
</comment>
<evidence type="ECO:0000256" key="13">
    <source>
        <dbReference type="RuleBase" id="RU004016"/>
    </source>
</evidence>
<comment type="pathway">
    <text evidence="2">Cell wall biogenesis; peptidoglycan biosynthesis.</text>
</comment>
<evidence type="ECO:0000256" key="2">
    <source>
        <dbReference type="ARBA" id="ARBA00004752"/>
    </source>
</evidence>
<dbReference type="Gene3D" id="2.60.410.10">
    <property type="entry name" value="D-Ala-D-Ala carboxypeptidase, C-terminal domain"/>
    <property type="match status" value="1"/>
</dbReference>
<evidence type="ECO:0000256" key="6">
    <source>
        <dbReference type="ARBA" id="ARBA00022670"/>
    </source>
</evidence>
<keyword evidence="5 16" id="KW-0121">Carboxypeptidase</keyword>
<dbReference type="PANTHER" id="PTHR21581">
    <property type="entry name" value="D-ALANYL-D-ALANINE CARBOXYPEPTIDASE"/>
    <property type="match status" value="1"/>
</dbReference>
<dbReference type="Gene3D" id="3.40.710.10">
    <property type="entry name" value="DD-peptidase/beta-lactamase superfamily"/>
    <property type="match status" value="1"/>
</dbReference>
<keyword evidence="7 14" id="KW-0732">Signal</keyword>
<dbReference type="SMART" id="SM00936">
    <property type="entry name" value="PBP5_C"/>
    <property type="match status" value="1"/>
</dbReference>
<comment type="caution">
    <text evidence="16">The sequence shown here is derived from an EMBL/GenBank/DDBJ whole genome shotgun (WGS) entry which is preliminary data.</text>
</comment>
<reference evidence="16 17" key="1">
    <citation type="submission" date="2022-01" db="EMBL/GenBank/DDBJ databases">
        <title>Alkalihalobacillus sp. EGI L200015, a novel bacterium isolated from a salt lake sediment.</title>
        <authorList>
            <person name="Gao L."/>
            <person name="Fang B.-Z."/>
            <person name="Li W.-J."/>
        </authorList>
    </citation>
    <scope>NUCLEOTIDE SEQUENCE [LARGE SCALE GENOMIC DNA]</scope>
    <source>
        <strain evidence="16 17">KCTC 12718</strain>
    </source>
</reference>
<keyword evidence="10" id="KW-0573">Peptidoglycan synthesis</keyword>
<evidence type="ECO:0000256" key="9">
    <source>
        <dbReference type="ARBA" id="ARBA00022960"/>
    </source>
</evidence>
<evidence type="ECO:0000256" key="4">
    <source>
        <dbReference type="ARBA" id="ARBA00012448"/>
    </source>
</evidence>
<comment type="catalytic activity">
    <reaction evidence="12">
        <text>Preferential cleavage: (Ac)2-L-Lys-D-Ala-|-D-Ala. Also transpeptidation of peptidyl-alanyl moieties that are N-acyl substituents of D-alanine.</text>
        <dbReference type="EC" id="3.4.16.4"/>
    </reaction>
</comment>
<evidence type="ECO:0000256" key="14">
    <source>
        <dbReference type="SAM" id="SignalP"/>
    </source>
</evidence>
<keyword evidence="11" id="KW-0961">Cell wall biogenesis/degradation</keyword>
<dbReference type="SUPFAM" id="SSF56601">
    <property type="entry name" value="beta-lactamase/transpeptidase-like"/>
    <property type="match status" value="1"/>
</dbReference>
<dbReference type="Pfam" id="PF07943">
    <property type="entry name" value="PBP5_C"/>
    <property type="match status" value="1"/>
</dbReference>
<proteinExistence type="inferred from homology"/>
<evidence type="ECO:0000256" key="8">
    <source>
        <dbReference type="ARBA" id="ARBA00022801"/>
    </source>
</evidence>
<evidence type="ECO:0000256" key="11">
    <source>
        <dbReference type="ARBA" id="ARBA00023316"/>
    </source>
</evidence>
<dbReference type="Proteomes" id="UP001649381">
    <property type="component" value="Unassembled WGS sequence"/>
</dbReference>
<keyword evidence="9" id="KW-0133">Cell shape</keyword>
<keyword evidence="6" id="KW-0645">Protease</keyword>
<evidence type="ECO:0000313" key="17">
    <source>
        <dbReference type="Proteomes" id="UP001649381"/>
    </source>
</evidence>
<dbReference type="GO" id="GO:0004180">
    <property type="term" value="F:carboxypeptidase activity"/>
    <property type="evidence" value="ECO:0007669"/>
    <property type="project" value="UniProtKB-KW"/>
</dbReference>
<evidence type="ECO:0000256" key="5">
    <source>
        <dbReference type="ARBA" id="ARBA00022645"/>
    </source>
</evidence>
<evidence type="ECO:0000256" key="7">
    <source>
        <dbReference type="ARBA" id="ARBA00022729"/>
    </source>
</evidence>
<dbReference type="PRINTS" id="PR00725">
    <property type="entry name" value="DADACBPTASE1"/>
</dbReference>
<evidence type="ECO:0000259" key="15">
    <source>
        <dbReference type="SMART" id="SM00936"/>
    </source>
</evidence>
<dbReference type="InterPro" id="IPR037167">
    <property type="entry name" value="Peptidase_S11_C_sf"/>
</dbReference>
<keyword evidence="17" id="KW-1185">Reference proteome</keyword>
<dbReference type="InterPro" id="IPR001967">
    <property type="entry name" value="Peptidase_S11_N"/>
</dbReference>
<evidence type="ECO:0000256" key="10">
    <source>
        <dbReference type="ARBA" id="ARBA00022984"/>
    </source>
</evidence>
<accession>A0ABS9GY08</accession>
<feature type="chain" id="PRO_5047134981" description="serine-type D-Ala-D-Ala carboxypeptidase" evidence="14">
    <location>
        <begin position="25"/>
        <end position="390"/>
    </location>
</feature>
<dbReference type="EMBL" id="JAKIJS010000001">
    <property type="protein sequence ID" value="MCF6137652.1"/>
    <property type="molecule type" value="Genomic_DNA"/>
</dbReference>
<comment type="similarity">
    <text evidence="3 13">Belongs to the peptidase S11 family.</text>
</comment>
<feature type="domain" description="Peptidase S11 D-Ala-D-Ala carboxypeptidase A C-terminal" evidence="15">
    <location>
        <begin position="281"/>
        <end position="372"/>
    </location>
</feature>
<evidence type="ECO:0000256" key="12">
    <source>
        <dbReference type="ARBA" id="ARBA00034000"/>
    </source>
</evidence>
<protein>
    <recommendedName>
        <fullName evidence="4">serine-type D-Ala-D-Ala carboxypeptidase</fullName>
        <ecNumber evidence="4">3.4.16.4</ecNumber>
    </recommendedName>
</protein>
<dbReference type="InterPro" id="IPR012907">
    <property type="entry name" value="Peptidase_S11_C"/>
</dbReference>
<organism evidence="16 17">
    <name type="scientific">Pseudalkalibacillus berkeleyi</name>
    <dbReference type="NCBI Taxonomy" id="1069813"/>
    <lineage>
        <taxon>Bacteria</taxon>
        <taxon>Bacillati</taxon>
        <taxon>Bacillota</taxon>
        <taxon>Bacilli</taxon>
        <taxon>Bacillales</taxon>
        <taxon>Fictibacillaceae</taxon>
        <taxon>Pseudalkalibacillus</taxon>
    </lineage>
</organism>
<keyword evidence="8" id="KW-0378">Hydrolase</keyword>
<dbReference type="EC" id="3.4.16.4" evidence="4"/>